<dbReference type="EMBL" id="OC322935">
    <property type="protein sequence ID" value="CAD7412478.1"/>
    <property type="molecule type" value="Genomic_DNA"/>
</dbReference>
<reference evidence="1" key="1">
    <citation type="submission" date="2020-11" db="EMBL/GenBank/DDBJ databases">
        <authorList>
            <person name="Tran Van P."/>
        </authorList>
    </citation>
    <scope>NUCLEOTIDE SEQUENCE</scope>
</reference>
<gene>
    <name evidence="1" type="ORF">TCEB3V08_LOCUS11402</name>
</gene>
<protein>
    <submittedName>
        <fullName evidence="1">Uncharacterized protein</fullName>
    </submittedName>
</protein>
<proteinExistence type="predicted"/>
<accession>A0A7R9DD14</accession>
<dbReference type="AlphaFoldDB" id="A0A7R9DD14"/>
<evidence type="ECO:0000313" key="1">
    <source>
        <dbReference type="EMBL" id="CAD7412478.1"/>
    </source>
</evidence>
<organism evidence="1">
    <name type="scientific">Timema cristinae</name>
    <name type="common">Walking stick</name>
    <dbReference type="NCBI Taxonomy" id="61476"/>
    <lineage>
        <taxon>Eukaryota</taxon>
        <taxon>Metazoa</taxon>
        <taxon>Ecdysozoa</taxon>
        <taxon>Arthropoda</taxon>
        <taxon>Hexapoda</taxon>
        <taxon>Insecta</taxon>
        <taxon>Pterygota</taxon>
        <taxon>Neoptera</taxon>
        <taxon>Polyneoptera</taxon>
        <taxon>Phasmatodea</taxon>
        <taxon>Timematodea</taxon>
        <taxon>Timematoidea</taxon>
        <taxon>Timematidae</taxon>
        <taxon>Timema</taxon>
    </lineage>
</organism>
<name>A0A7R9DD14_TIMCR</name>
<sequence>MTKGDGCKSRARKFIQGEGEQAISIGRVWKEIRATTLARRTGFNNTIEEDMSFYSIIIVSQKVSFVPHLFLHKLDKNL</sequence>